<protein>
    <recommendedName>
        <fullName evidence="2 7">Glutamate racemase</fullName>
        <ecNumber evidence="2 7">5.1.1.3</ecNumber>
    </recommendedName>
</protein>
<dbReference type="FunFam" id="3.40.50.1860:FF:000001">
    <property type="entry name" value="Glutamate racemase"/>
    <property type="match status" value="1"/>
</dbReference>
<dbReference type="GO" id="GO:0071555">
    <property type="term" value="P:cell wall organization"/>
    <property type="evidence" value="ECO:0007669"/>
    <property type="project" value="UniProtKB-KW"/>
</dbReference>
<comment type="catalytic activity">
    <reaction evidence="1 7">
        <text>L-glutamate = D-glutamate</text>
        <dbReference type="Rhea" id="RHEA:12813"/>
        <dbReference type="ChEBI" id="CHEBI:29985"/>
        <dbReference type="ChEBI" id="CHEBI:29986"/>
        <dbReference type="EC" id="5.1.1.3"/>
    </reaction>
</comment>
<evidence type="ECO:0000256" key="3">
    <source>
        <dbReference type="ARBA" id="ARBA00022960"/>
    </source>
</evidence>
<comment type="pathway">
    <text evidence="7">Cell wall biogenesis; peptidoglycan biosynthesis.</text>
</comment>
<keyword evidence="4 7" id="KW-0573">Peptidoglycan synthesis</keyword>
<comment type="caution">
    <text evidence="8">The sequence shown here is derived from an EMBL/GenBank/DDBJ whole genome shotgun (WGS) entry which is preliminary data.</text>
</comment>
<feature type="binding site" evidence="7">
    <location>
        <begin position="181"/>
        <end position="182"/>
    </location>
    <ligand>
        <name>substrate</name>
    </ligand>
</feature>
<evidence type="ECO:0000313" key="8">
    <source>
        <dbReference type="EMBL" id="TKX32990.1"/>
    </source>
</evidence>
<dbReference type="EC" id="5.1.1.3" evidence="2 7"/>
<dbReference type="Proteomes" id="UP000310353">
    <property type="component" value="Unassembled WGS sequence"/>
</dbReference>
<keyword evidence="6 7" id="KW-0961">Cell wall biogenesis/degradation</keyword>
<dbReference type="Pfam" id="PF01177">
    <property type="entry name" value="Asp_Glu_race"/>
    <property type="match status" value="1"/>
</dbReference>
<keyword evidence="3 7" id="KW-0133">Cell shape</keyword>
<dbReference type="NCBIfam" id="TIGR00067">
    <property type="entry name" value="glut_race"/>
    <property type="match status" value="1"/>
</dbReference>
<dbReference type="RefSeq" id="WP_137621686.1">
    <property type="nucleotide sequence ID" value="NZ_NXMA01000002.1"/>
</dbReference>
<proteinExistence type="inferred from homology"/>
<dbReference type="UniPathway" id="UPA00219"/>
<keyword evidence="9" id="KW-1185">Reference proteome</keyword>
<dbReference type="OrthoDB" id="9801055at2"/>
<dbReference type="Gene3D" id="3.40.50.1860">
    <property type="match status" value="2"/>
</dbReference>
<feature type="binding site" evidence="7">
    <location>
        <begin position="71"/>
        <end position="72"/>
    </location>
    <ligand>
        <name>substrate</name>
    </ligand>
</feature>
<organism evidence="8 9">
    <name type="scientific">Campylobacter aviculae</name>
    <dbReference type="NCBI Taxonomy" id="2510190"/>
    <lineage>
        <taxon>Bacteria</taxon>
        <taxon>Pseudomonadati</taxon>
        <taxon>Campylobacterota</taxon>
        <taxon>Epsilonproteobacteria</taxon>
        <taxon>Campylobacterales</taxon>
        <taxon>Campylobacteraceae</taxon>
        <taxon>Campylobacter</taxon>
    </lineage>
</organism>
<dbReference type="AlphaFoldDB" id="A0A4U7BRK0"/>
<dbReference type="InterPro" id="IPR018187">
    <property type="entry name" value="Asp/Glu_racemase_AS_1"/>
</dbReference>
<dbReference type="GO" id="GO:0009252">
    <property type="term" value="P:peptidoglycan biosynthetic process"/>
    <property type="evidence" value="ECO:0007669"/>
    <property type="project" value="UniProtKB-UniRule"/>
</dbReference>
<dbReference type="GO" id="GO:0008360">
    <property type="term" value="P:regulation of cell shape"/>
    <property type="evidence" value="ECO:0007669"/>
    <property type="project" value="UniProtKB-KW"/>
</dbReference>
<evidence type="ECO:0000256" key="5">
    <source>
        <dbReference type="ARBA" id="ARBA00023235"/>
    </source>
</evidence>
<feature type="active site" description="Proton donor/acceptor" evidence="7">
    <location>
        <position position="70"/>
    </location>
</feature>
<keyword evidence="5 7" id="KW-0413">Isomerase</keyword>
<dbReference type="InterPro" id="IPR004391">
    <property type="entry name" value="Glu_race"/>
</dbReference>
<dbReference type="GO" id="GO:0008881">
    <property type="term" value="F:glutamate racemase activity"/>
    <property type="evidence" value="ECO:0007669"/>
    <property type="project" value="UniProtKB-UniRule"/>
</dbReference>
<evidence type="ECO:0000256" key="6">
    <source>
        <dbReference type="ARBA" id="ARBA00023316"/>
    </source>
</evidence>
<dbReference type="InterPro" id="IPR015942">
    <property type="entry name" value="Asp/Glu/hydantoin_racemase"/>
</dbReference>
<dbReference type="PROSITE" id="PS00924">
    <property type="entry name" value="ASP_GLU_RACEMASE_2"/>
    <property type="match status" value="1"/>
</dbReference>
<evidence type="ECO:0000256" key="7">
    <source>
        <dbReference type="HAMAP-Rule" id="MF_00258"/>
    </source>
</evidence>
<feature type="binding site" evidence="7">
    <location>
        <begin position="39"/>
        <end position="40"/>
    </location>
    <ligand>
        <name>substrate</name>
    </ligand>
</feature>
<dbReference type="InterPro" id="IPR033134">
    <property type="entry name" value="Asp/Glu_racemase_AS_2"/>
</dbReference>
<dbReference type="PANTHER" id="PTHR21198">
    <property type="entry name" value="GLUTAMATE RACEMASE"/>
    <property type="match status" value="1"/>
</dbReference>
<feature type="active site" description="Proton donor/acceptor" evidence="7">
    <location>
        <position position="180"/>
    </location>
</feature>
<comment type="similarity">
    <text evidence="7">Belongs to the aspartate/glutamate racemases family.</text>
</comment>
<dbReference type="SUPFAM" id="SSF53681">
    <property type="entry name" value="Aspartate/glutamate racemase"/>
    <property type="match status" value="2"/>
</dbReference>
<evidence type="ECO:0000313" key="9">
    <source>
        <dbReference type="Proteomes" id="UP000310353"/>
    </source>
</evidence>
<dbReference type="InterPro" id="IPR001920">
    <property type="entry name" value="Asp/Glu_race"/>
</dbReference>
<accession>A0A4U7BRK0</accession>
<evidence type="ECO:0000256" key="1">
    <source>
        <dbReference type="ARBA" id="ARBA00001602"/>
    </source>
</evidence>
<evidence type="ECO:0000256" key="2">
    <source>
        <dbReference type="ARBA" id="ARBA00013090"/>
    </source>
</evidence>
<sequence>MKIGVFDSGIGGLSVLKSLYEANLFDEIIYYGDTARVPYGVKDKDTIIKFCLEALDFFEKFQIEMLIIACNTASAYALDILRKNANIPIYGVIDAGVEATKKALKSKDERILVIATKATINSQEYQKRLIDQGFTRVEALATGLFVPIVEEGIFEGEFLQSAMKYYFEKVQTPDALILACTHFPFLMKSLGNYFGKNTKLIHSGDAIVEFLKEKQKLIFKENKAILHFYASSDVQSLKNTAKIWLNL</sequence>
<dbReference type="PROSITE" id="PS00923">
    <property type="entry name" value="ASP_GLU_RACEMASE_1"/>
    <property type="match status" value="1"/>
</dbReference>
<feature type="binding site" evidence="7">
    <location>
        <begin position="7"/>
        <end position="8"/>
    </location>
    <ligand>
        <name>substrate</name>
    </ligand>
</feature>
<dbReference type="EMBL" id="NXMA01000002">
    <property type="protein sequence ID" value="TKX32990.1"/>
    <property type="molecule type" value="Genomic_DNA"/>
</dbReference>
<gene>
    <name evidence="7" type="primary">murI</name>
    <name evidence="8" type="ORF">CQA76_01525</name>
</gene>
<reference evidence="8 9" key="1">
    <citation type="submission" date="2018-05" db="EMBL/GenBank/DDBJ databases">
        <title>Novel Campyloabacter and Helicobacter Species and Strains.</title>
        <authorList>
            <person name="Mannion A.J."/>
            <person name="Shen Z."/>
            <person name="Fox J.G."/>
        </authorList>
    </citation>
    <scope>NUCLEOTIDE SEQUENCE [LARGE SCALE GENOMIC DNA]</scope>
    <source>
        <strain evidence="9">MIT17-670</strain>
    </source>
</reference>
<evidence type="ECO:0000256" key="4">
    <source>
        <dbReference type="ARBA" id="ARBA00022984"/>
    </source>
</evidence>
<dbReference type="HAMAP" id="MF_00258">
    <property type="entry name" value="Glu_racemase"/>
    <property type="match status" value="1"/>
</dbReference>
<comment type="function">
    <text evidence="7">Provides the (R)-glutamate required for cell wall biosynthesis.</text>
</comment>
<name>A0A4U7BRK0_9BACT</name>
<dbReference type="PANTHER" id="PTHR21198:SF2">
    <property type="entry name" value="GLUTAMATE RACEMASE"/>
    <property type="match status" value="1"/>
</dbReference>